<evidence type="ECO:0000256" key="4">
    <source>
        <dbReference type="ARBA" id="ARBA00022525"/>
    </source>
</evidence>
<keyword evidence="5" id="KW-0732">Signal</keyword>
<dbReference type="GO" id="GO:0042074">
    <property type="term" value="P:cell migration involved in gastrulation"/>
    <property type="evidence" value="ECO:0007669"/>
    <property type="project" value="Ensembl"/>
</dbReference>
<dbReference type="STRING" id="7994.ENSAMXP00000037768"/>
<evidence type="ECO:0000313" key="8">
    <source>
        <dbReference type="Ensembl" id="ENSAMXP00000037768.1"/>
    </source>
</evidence>
<dbReference type="Proteomes" id="UP000018467">
    <property type="component" value="Unassembled WGS sequence"/>
</dbReference>
<reference evidence="8" key="3">
    <citation type="submission" date="2025-08" db="UniProtKB">
        <authorList>
            <consortium name="Ensembl"/>
        </authorList>
    </citation>
    <scope>IDENTIFICATION</scope>
</reference>
<dbReference type="Bgee" id="ENSAMXG00000030803">
    <property type="expression patterns" value="Expressed in embryo and 14 other cell types or tissues"/>
</dbReference>
<dbReference type="GO" id="GO:0050995">
    <property type="term" value="P:negative regulation of lipid catabolic process"/>
    <property type="evidence" value="ECO:0007669"/>
    <property type="project" value="TreeGrafter"/>
</dbReference>
<dbReference type="GO" id="GO:0005504">
    <property type="term" value="F:fatty acid binding"/>
    <property type="evidence" value="ECO:0007669"/>
    <property type="project" value="TreeGrafter"/>
</dbReference>
<evidence type="ECO:0000256" key="1">
    <source>
        <dbReference type="ARBA" id="ARBA00004613"/>
    </source>
</evidence>
<evidence type="ECO:0000256" key="5">
    <source>
        <dbReference type="ARBA" id="ARBA00022729"/>
    </source>
</evidence>
<dbReference type="InParanoid" id="A0A3B1J6A2"/>
<dbReference type="InterPro" id="IPR006781">
    <property type="entry name" value="ApoC-I"/>
</dbReference>
<evidence type="ECO:0000256" key="7">
    <source>
        <dbReference type="SAM" id="Phobius"/>
    </source>
</evidence>
<dbReference type="GO" id="GO:0006869">
    <property type="term" value="P:lipid transport"/>
    <property type="evidence" value="ECO:0007669"/>
    <property type="project" value="UniProtKB-KW"/>
</dbReference>
<dbReference type="AlphaFoldDB" id="A0A3B1J6A2"/>
<dbReference type="Ensembl" id="ENSAMXT00000032607.1">
    <property type="protein sequence ID" value="ENSAMXP00000037768.1"/>
    <property type="gene ID" value="ENSAMXG00000030803.1"/>
</dbReference>
<dbReference type="PANTHER" id="PTHR16565:SF2">
    <property type="entry name" value="APOLIPOPROTEIN C-I"/>
    <property type="match status" value="1"/>
</dbReference>
<proteinExistence type="inferred from homology"/>
<dbReference type="GO" id="GO:0010916">
    <property type="term" value="P:negative regulation of very-low-density lipoprotein particle clearance"/>
    <property type="evidence" value="ECO:0007669"/>
    <property type="project" value="TreeGrafter"/>
</dbReference>
<keyword evidence="4" id="KW-0964">Secreted</keyword>
<sequence length="127" mass="14773">MCYFSRIFHVSVMPFSSVIPHLCIITKYMWIFFSLFSVKPANMRLYLAIAALVLVLAAHAEAQEEPTIEQHFANFHTKVKEFGSDVAEKTMATIKEIEQSEFAAKTKNWFTEQFEKMKKHIDETFTN</sequence>
<keyword evidence="9" id="KW-1185">Reference proteome</keyword>
<evidence type="ECO:0000256" key="3">
    <source>
        <dbReference type="ARBA" id="ARBA00022448"/>
    </source>
</evidence>
<reference evidence="9" key="2">
    <citation type="journal article" date="2014" name="Nat. Commun.">
        <title>The cavefish genome reveals candidate genes for eye loss.</title>
        <authorList>
            <person name="McGaugh S.E."/>
            <person name="Gross J.B."/>
            <person name="Aken B."/>
            <person name="Blin M."/>
            <person name="Borowsky R."/>
            <person name="Chalopin D."/>
            <person name="Hinaux H."/>
            <person name="Jeffery W.R."/>
            <person name="Keene A."/>
            <person name="Ma L."/>
            <person name="Minx P."/>
            <person name="Murphy D."/>
            <person name="O'Quin K.E."/>
            <person name="Retaux S."/>
            <person name="Rohner N."/>
            <person name="Searle S.M."/>
            <person name="Stahl B.A."/>
            <person name="Tabin C."/>
            <person name="Volff J.N."/>
            <person name="Yoshizawa M."/>
            <person name="Warren W.C."/>
        </authorList>
    </citation>
    <scope>NUCLEOTIDE SEQUENCE [LARGE SCALE GENOMIC DNA]</scope>
    <source>
        <strain evidence="9">female</strain>
    </source>
</reference>
<dbReference type="GeneTree" id="ENSGT00390000011584"/>
<comment type="similarity">
    <text evidence="2">Belongs to the apolipoprotein C1 family.</text>
</comment>
<keyword evidence="7" id="KW-0472">Membrane</keyword>
<reference evidence="9" key="1">
    <citation type="submission" date="2013-03" db="EMBL/GenBank/DDBJ databases">
        <authorList>
            <person name="Jeffery W."/>
            <person name="Warren W."/>
            <person name="Wilson R.K."/>
        </authorList>
    </citation>
    <scope>NUCLEOTIDE SEQUENCE</scope>
    <source>
        <strain evidence="9">female</strain>
    </source>
</reference>
<evidence type="ECO:0000256" key="2">
    <source>
        <dbReference type="ARBA" id="ARBA00009204"/>
    </source>
</evidence>
<dbReference type="Gene3D" id="4.10.260.30">
    <property type="entry name" value="Apolipoprotein C-I"/>
    <property type="match status" value="1"/>
</dbReference>
<dbReference type="GO" id="GO:0034361">
    <property type="term" value="C:very-low-density lipoprotein particle"/>
    <property type="evidence" value="ECO:0007669"/>
    <property type="project" value="TreeGrafter"/>
</dbReference>
<dbReference type="GO" id="GO:0034447">
    <property type="term" value="P:very-low-density lipoprotein particle clearance"/>
    <property type="evidence" value="ECO:0007669"/>
    <property type="project" value="TreeGrafter"/>
</dbReference>
<name>A0A3B1J6A2_ASTMX</name>
<dbReference type="PANTHER" id="PTHR16565">
    <property type="entry name" value="APOLIPOPROTEIN C-I"/>
    <property type="match status" value="1"/>
</dbReference>
<keyword evidence="3" id="KW-0813">Transport</keyword>
<dbReference type="GO" id="GO:0006641">
    <property type="term" value="P:triglyceride metabolic process"/>
    <property type="evidence" value="ECO:0007669"/>
    <property type="project" value="TreeGrafter"/>
</dbReference>
<dbReference type="Pfam" id="PF04691">
    <property type="entry name" value="ApoC-I"/>
    <property type="match status" value="1"/>
</dbReference>
<organism evidence="8 9">
    <name type="scientific">Astyanax mexicanus</name>
    <name type="common">Blind cave fish</name>
    <name type="synonym">Astyanax fasciatus mexicanus</name>
    <dbReference type="NCBI Taxonomy" id="7994"/>
    <lineage>
        <taxon>Eukaryota</taxon>
        <taxon>Metazoa</taxon>
        <taxon>Chordata</taxon>
        <taxon>Craniata</taxon>
        <taxon>Vertebrata</taxon>
        <taxon>Euteleostomi</taxon>
        <taxon>Actinopterygii</taxon>
        <taxon>Neopterygii</taxon>
        <taxon>Teleostei</taxon>
        <taxon>Ostariophysi</taxon>
        <taxon>Characiformes</taxon>
        <taxon>Characoidei</taxon>
        <taxon>Acestrorhamphidae</taxon>
        <taxon>Acestrorhamphinae</taxon>
        <taxon>Astyanax</taxon>
    </lineage>
</organism>
<dbReference type="FunCoup" id="A0A3B1J6A2">
    <property type="interactions" value="134"/>
</dbReference>
<dbReference type="GO" id="GO:0042157">
    <property type="term" value="P:lipoprotein metabolic process"/>
    <property type="evidence" value="ECO:0007669"/>
    <property type="project" value="InterPro"/>
</dbReference>
<reference evidence="8" key="4">
    <citation type="submission" date="2025-09" db="UniProtKB">
        <authorList>
            <consortium name="Ensembl"/>
        </authorList>
    </citation>
    <scope>IDENTIFICATION</scope>
</reference>
<protein>
    <submittedName>
        <fullName evidence="8">Apolipoprotein C-I</fullName>
    </submittedName>
</protein>
<keyword evidence="6" id="KW-0445">Lipid transport</keyword>
<keyword evidence="7" id="KW-0812">Transmembrane</keyword>
<dbReference type="GO" id="GO:0004859">
    <property type="term" value="F:phospholipase inhibitor activity"/>
    <property type="evidence" value="ECO:0007669"/>
    <property type="project" value="TreeGrafter"/>
</dbReference>
<feature type="transmembrane region" description="Helical" evidence="7">
    <location>
        <begin position="18"/>
        <end position="38"/>
    </location>
</feature>
<evidence type="ECO:0000313" key="9">
    <source>
        <dbReference type="Proteomes" id="UP000018467"/>
    </source>
</evidence>
<keyword evidence="7" id="KW-1133">Transmembrane helix</keyword>
<comment type="subcellular location">
    <subcellularLocation>
        <location evidence="1">Secreted</location>
    </subcellularLocation>
</comment>
<dbReference type="GO" id="GO:0032375">
    <property type="term" value="P:negative regulation of cholesterol transport"/>
    <property type="evidence" value="ECO:0007669"/>
    <property type="project" value="TreeGrafter"/>
</dbReference>
<accession>A0A3B1J6A2</accession>
<dbReference type="InterPro" id="IPR043081">
    <property type="entry name" value="ApoC-1_sf"/>
</dbReference>
<dbReference type="GO" id="GO:0034364">
    <property type="term" value="C:high-density lipoprotein particle"/>
    <property type="evidence" value="ECO:0007669"/>
    <property type="project" value="TreeGrafter"/>
</dbReference>
<evidence type="ECO:0000256" key="6">
    <source>
        <dbReference type="ARBA" id="ARBA00023055"/>
    </source>
</evidence>